<proteinExistence type="predicted"/>
<dbReference type="InterPro" id="IPR050307">
    <property type="entry name" value="Sterol_Desaturase_Related"/>
</dbReference>
<dbReference type="AlphaFoldDB" id="A0AAV1QYW3"/>
<sequence length="336" mass="38525">MSVRVGHHGMFVNLVKEKNGSPCRYCFSSMVDEMRWRGCAGLYQNLAPVLRLNSCVITPSFSSWRAAIDFSPSLPWPFKVETFALRKPMGSTYHFRSTMILCQEGKGMYTVLGYFESRTFRRKQEEVEKKLVPKETGTKKPCRVWHLHSQLYRLVAPYAYGAVYNHPLEDLMVDTAGGGLAVLLSCMSLLEPPFSSFPSPLLMKVDLREDPLPQFCKTALVPEPFTLYTVSGTLAVSVWHVMSSRTSMFIISFATIKTVDDHCRFWLTGNLFDFFFQNNTACHYIHHQLYGSKYNFSGPFFNMMVIIFGTYMPYSYEKKAGARLLRSKAIKEKRDD</sequence>
<dbReference type="EMBL" id="CAWUPB010000850">
    <property type="protein sequence ID" value="CAK7325762.1"/>
    <property type="molecule type" value="Genomic_DNA"/>
</dbReference>
<protein>
    <submittedName>
        <fullName evidence="1">Uncharacterized protein</fullName>
    </submittedName>
</protein>
<evidence type="ECO:0000313" key="1">
    <source>
        <dbReference type="EMBL" id="CAK7325762.1"/>
    </source>
</evidence>
<reference evidence="1 2" key="1">
    <citation type="submission" date="2024-01" db="EMBL/GenBank/DDBJ databases">
        <authorList>
            <person name="Waweru B."/>
        </authorList>
    </citation>
    <scope>NUCLEOTIDE SEQUENCE [LARGE SCALE GENOMIC DNA]</scope>
</reference>
<comment type="caution">
    <text evidence="1">The sequence shown here is derived from an EMBL/GenBank/DDBJ whole genome shotgun (WGS) entry which is preliminary data.</text>
</comment>
<dbReference type="PANTHER" id="PTHR11863">
    <property type="entry name" value="STEROL DESATURASE"/>
    <property type="match status" value="1"/>
</dbReference>
<evidence type="ECO:0000313" key="2">
    <source>
        <dbReference type="Proteomes" id="UP001314170"/>
    </source>
</evidence>
<keyword evidence="2" id="KW-1185">Reference proteome</keyword>
<organism evidence="1 2">
    <name type="scientific">Dovyalis caffra</name>
    <dbReference type="NCBI Taxonomy" id="77055"/>
    <lineage>
        <taxon>Eukaryota</taxon>
        <taxon>Viridiplantae</taxon>
        <taxon>Streptophyta</taxon>
        <taxon>Embryophyta</taxon>
        <taxon>Tracheophyta</taxon>
        <taxon>Spermatophyta</taxon>
        <taxon>Magnoliopsida</taxon>
        <taxon>eudicotyledons</taxon>
        <taxon>Gunneridae</taxon>
        <taxon>Pentapetalae</taxon>
        <taxon>rosids</taxon>
        <taxon>fabids</taxon>
        <taxon>Malpighiales</taxon>
        <taxon>Salicaceae</taxon>
        <taxon>Flacourtieae</taxon>
        <taxon>Dovyalis</taxon>
    </lineage>
</organism>
<accession>A0AAV1QYW3</accession>
<dbReference type="Proteomes" id="UP001314170">
    <property type="component" value="Unassembled WGS sequence"/>
</dbReference>
<gene>
    <name evidence="1" type="ORF">DCAF_LOCUS3452</name>
</gene>
<name>A0AAV1QYW3_9ROSI</name>